<evidence type="ECO:0000256" key="7">
    <source>
        <dbReference type="ARBA" id="ARBA00023004"/>
    </source>
</evidence>
<sequence length="578" mass="62942">MSKEQQRNLLKKLGVGRYVIHTLFGFTHTLGHTSPILSTQPHTHTPYRSSSNGGTGTSTVAMVVVLVLPSARAGHLALRRRLPPAATGSAAQVQHPAGASPMAGDRQPEPDRRPPVPLHPRPLPAVRPAHVPPVRLLPRRRGLVGGHGQVLPEGQRPGVPGPAEDGRRQVHRVQLRRRAVVALRRVLAPGAPAVGHGAPQRAEAGVDGARPCRGGARHAARPEPPRGRRHRRGAQGAHAHGDAQRHLAHGVREEVHRRGGGGWMIEEIFFLNGVFNIGDMVPWLGWLDPQGYIGRMKRLGGMFDRFLEHILDEHVERRRREGDGFAARDMVDLLLQFADDPSLKVPIQRDGVKAFILELITGSTDTTSVSVEWAMSEVLRNPSVLARATDELDRVVGRRRLVAEGDIPNLPYLDAVVKESMRLHPVVPLLVPRVSREDAFSVSVAGAAASYDIPAGTRVLVNVWAIGRDPAVWGDDAEEFRPERFAAGGERGGVDVKGQDFELLPFGSGRRMCPGFGLGLKMVQLTLANLLHGFAWRLPGGAAAEELSMEEKFGISVSRLVQLKAIPEPKLPAHLYDE</sequence>
<dbReference type="GO" id="GO:0044550">
    <property type="term" value="P:secondary metabolite biosynthetic process"/>
    <property type="evidence" value="ECO:0007669"/>
    <property type="project" value="UniProtKB-ARBA"/>
</dbReference>
<dbReference type="PANTHER" id="PTHR47944:SF4">
    <property type="entry name" value="OS09G0441700 PROTEIN"/>
    <property type="match status" value="1"/>
</dbReference>
<feature type="compositionally biased region" description="Pro residues" evidence="10">
    <location>
        <begin position="115"/>
        <end position="125"/>
    </location>
</feature>
<dbReference type="PRINTS" id="PR00385">
    <property type="entry name" value="P450"/>
</dbReference>
<dbReference type="GO" id="GO:0004497">
    <property type="term" value="F:monooxygenase activity"/>
    <property type="evidence" value="ECO:0007669"/>
    <property type="project" value="UniProtKB-KW"/>
</dbReference>
<reference evidence="11 12" key="3">
    <citation type="journal article" date="2013" name="Rice">
        <title>Improvement of the Oryza sativa Nipponbare reference genome using next generation sequence and optical map data.</title>
        <authorList>
            <person name="Kawahara Y."/>
            <person name="de la Bastide M."/>
            <person name="Hamilton J.P."/>
            <person name="Kanamori H."/>
            <person name="McCombie W.R."/>
            <person name="Ouyang S."/>
            <person name="Schwartz D.C."/>
            <person name="Tanaka T."/>
            <person name="Wu J."/>
            <person name="Zhou S."/>
            <person name="Childs K.L."/>
            <person name="Davidson R.M."/>
            <person name="Lin H."/>
            <person name="Quesada-Ocampo L."/>
            <person name="Vaillancourt B."/>
            <person name="Sakai H."/>
            <person name="Lee S.S."/>
            <person name="Kim J."/>
            <person name="Numa H."/>
            <person name="Itoh T."/>
            <person name="Buell C.R."/>
            <person name="Matsumoto T."/>
        </authorList>
    </citation>
    <scope>NUCLEOTIDE SEQUENCE [LARGE SCALE GENOMIC DNA]</scope>
    <source>
        <strain evidence="12">cv. Nipponbare</strain>
    </source>
</reference>
<dbReference type="SMR" id="A0A0P0VJA4"/>
<keyword evidence="7 8" id="KW-0408">Iron</keyword>
<dbReference type="GO" id="GO:0020037">
    <property type="term" value="F:heme binding"/>
    <property type="evidence" value="ECO:0007669"/>
    <property type="project" value="InterPro"/>
</dbReference>
<evidence type="ECO:0000313" key="12">
    <source>
        <dbReference type="Proteomes" id="UP000059680"/>
    </source>
</evidence>
<keyword evidence="2 8" id="KW-0349">Heme</keyword>
<feature type="compositionally biased region" description="Basic and acidic residues" evidence="10">
    <location>
        <begin position="239"/>
        <end position="253"/>
    </location>
</feature>
<keyword evidence="12" id="KW-1185">Reference proteome</keyword>
<dbReference type="PRINTS" id="PR00463">
    <property type="entry name" value="EP450I"/>
</dbReference>
<evidence type="ECO:0000256" key="1">
    <source>
        <dbReference type="ARBA" id="ARBA00010617"/>
    </source>
</evidence>
<dbReference type="FunFam" id="1.10.630.10:FF:000383">
    <property type="entry name" value="Os02g0503100 protein"/>
    <property type="match status" value="1"/>
</dbReference>
<dbReference type="Gene3D" id="1.10.630.10">
    <property type="entry name" value="Cytochrome P450"/>
    <property type="match status" value="1"/>
</dbReference>
<dbReference type="eggNOG" id="KOG0156">
    <property type="taxonomic scope" value="Eukaryota"/>
</dbReference>
<reference evidence="11 12" key="2">
    <citation type="journal article" date="2013" name="Plant Cell Physiol.">
        <title>Rice Annotation Project Database (RAP-DB): an integrative and interactive database for rice genomics.</title>
        <authorList>
            <person name="Sakai H."/>
            <person name="Lee S.S."/>
            <person name="Tanaka T."/>
            <person name="Numa H."/>
            <person name="Kim J."/>
            <person name="Kawahara Y."/>
            <person name="Wakimoto H."/>
            <person name="Yang C.C."/>
            <person name="Iwamoto M."/>
            <person name="Abe T."/>
            <person name="Yamada Y."/>
            <person name="Muto A."/>
            <person name="Inokuchi H."/>
            <person name="Ikemura T."/>
            <person name="Matsumoto T."/>
            <person name="Sasaki T."/>
            <person name="Itoh T."/>
        </authorList>
    </citation>
    <scope>NUCLEOTIDE SEQUENCE [LARGE SCALE GENOMIC DNA]</scope>
    <source>
        <strain evidence="12">cv. Nipponbare</strain>
    </source>
</reference>
<dbReference type="GO" id="GO:0016705">
    <property type="term" value="F:oxidoreductase activity, acting on paired donors, with incorporation or reduction of molecular oxygen"/>
    <property type="evidence" value="ECO:0007669"/>
    <property type="project" value="InterPro"/>
</dbReference>
<dbReference type="STRING" id="39947.A0A0P0VJA4"/>
<dbReference type="Proteomes" id="UP000059680">
    <property type="component" value="Chromosome 2"/>
</dbReference>
<dbReference type="GO" id="GO:0005506">
    <property type="term" value="F:iron ion binding"/>
    <property type="evidence" value="ECO:0007669"/>
    <property type="project" value="InterPro"/>
</dbReference>
<gene>
    <name evidence="11" type="ordered locus">Os02g0503100</name>
    <name evidence="11" type="ORF">OSNPB_020503100</name>
</gene>
<comment type="similarity">
    <text evidence="1 9">Belongs to the cytochrome P450 family.</text>
</comment>
<feature type="region of interest" description="Disordered" evidence="10">
    <location>
        <begin position="84"/>
        <end position="129"/>
    </location>
</feature>
<dbReference type="PROSITE" id="PS00086">
    <property type="entry name" value="CYTOCHROME_P450"/>
    <property type="match status" value="1"/>
</dbReference>
<proteinExistence type="evidence at protein level"/>
<dbReference type="EMBL" id="AP014958">
    <property type="protein sequence ID" value="BAS78803.1"/>
    <property type="molecule type" value="Genomic_DNA"/>
</dbReference>
<organism evidence="11 12">
    <name type="scientific">Oryza sativa subsp. japonica</name>
    <name type="common">Rice</name>
    <dbReference type="NCBI Taxonomy" id="39947"/>
    <lineage>
        <taxon>Eukaryota</taxon>
        <taxon>Viridiplantae</taxon>
        <taxon>Streptophyta</taxon>
        <taxon>Embryophyta</taxon>
        <taxon>Tracheophyta</taxon>
        <taxon>Spermatophyta</taxon>
        <taxon>Magnoliopsida</taxon>
        <taxon>Liliopsida</taxon>
        <taxon>Poales</taxon>
        <taxon>Poaceae</taxon>
        <taxon>BOP clade</taxon>
        <taxon>Oryzoideae</taxon>
        <taxon>Oryzeae</taxon>
        <taxon>Oryzinae</taxon>
        <taxon>Oryza</taxon>
        <taxon>Oryza sativa</taxon>
    </lineage>
</organism>
<reference evidence="12" key="1">
    <citation type="journal article" date="2005" name="Nature">
        <title>The map-based sequence of the rice genome.</title>
        <authorList>
            <consortium name="International rice genome sequencing project (IRGSP)"/>
            <person name="Matsumoto T."/>
            <person name="Wu J."/>
            <person name="Kanamori H."/>
            <person name="Katayose Y."/>
            <person name="Fujisawa M."/>
            <person name="Namiki N."/>
            <person name="Mizuno H."/>
            <person name="Yamamoto K."/>
            <person name="Antonio B.A."/>
            <person name="Baba T."/>
            <person name="Sakata K."/>
            <person name="Nagamura Y."/>
            <person name="Aoki H."/>
            <person name="Arikawa K."/>
            <person name="Arita K."/>
            <person name="Bito T."/>
            <person name="Chiden Y."/>
            <person name="Fujitsuka N."/>
            <person name="Fukunaka R."/>
            <person name="Hamada M."/>
            <person name="Harada C."/>
            <person name="Hayashi A."/>
            <person name="Hijishita S."/>
            <person name="Honda M."/>
            <person name="Hosokawa S."/>
            <person name="Ichikawa Y."/>
            <person name="Idonuma A."/>
            <person name="Iijima M."/>
            <person name="Ikeda M."/>
            <person name="Ikeno M."/>
            <person name="Ito K."/>
            <person name="Ito S."/>
            <person name="Ito T."/>
            <person name="Ito Y."/>
            <person name="Ito Y."/>
            <person name="Iwabuchi A."/>
            <person name="Kamiya K."/>
            <person name="Karasawa W."/>
            <person name="Kurita K."/>
            <person name="Katagiri S."/>
            <person name="Kikuta A."/>
            <person name="Kobayashi H."/>
            <person name="Kobayashi N."/>
            <person name="Machita K."/>
            <person name="Maehara T."/>
            <person name="Masukawa M."/>
            <person name="Mizubayashi T."/>
            <person name="Mukai Y."/>
            <person name="Nagasaki H."/>
            <person name="Nagata Y."/>
            <person name="Naito S."/>
            <person name="Nakashima M."/>
            <person name="Nakama Y."/>
            <person name="Nakamichi Y."/>
            <person name="Nakamura M."/>
            <person name="Meguro A."/>
            <person name="Negishi M."/>
            <person name="Ohta I."/>
            <person name="Ohta T."/>
            <person name="Okamoto M."/>
            <person name="Ono N."/>
            <person name="Saji S."/>
            <person name="Sakaguchi M."/>
            <person name="Sakai K."/>
            <person name="Shibata M."/>
            <person name="Shimokawa T."/>
            <person name="Song J."/>
            <person name="Takazaki Y."/>
            <person name="Terasawa K."/>
            <person name="Tsugane M."/>
            <person name="Tsuji K."/>
            <person name="Ueda S."/>
            <person name="Waki K."/>
            <person name="Yamagata H."/>
            <person name="Yamamoto M."/>
            <person name="Yamamoto S."/>
            <person name="Yamane H."/>
            <person name="Yoshiki S."/>
            <person name="Yoshihara R."/>
            <person name="Yukawa K."/>
            <person name="Zhong H."/>
            <person name="Yano M."/>
            <person name="Yuan Q."/>
            <person name="Ouyang S."/>
            <person name="Liu J."/>
            <person name="Jones K.M."/>
            <person name="Gansberger K."/>
            <person name="Moffat K."/>
            <person name="Hill J."/>
            <person name="Bera J."/>
            <person name="Fadrosh D."/>
            <person name="Jin S."/>
            <person name="Johri S."/>
            <person name="Kim M."/>
            <person name="Overton L."/>
            <person name="Reardon M."/>
            <person name="Tsitrin T."/>
            <person name="Vuong H."/>
            <person name="Weaver B."/>
            <person name="Ciecko A."/>
            <person name="Tallon L."/>
            <person name="Jackson J."/>
            <person name="Pai G."/>
            <person name="Aken S.V."/>
            <person name="Utterback T."/>
            <person name="Reidmuller S."/>
            <person name="Feldblyum T."/>
            <person name="Hsiao J."/>
            <person name="Zismann V."/>
            <person name="Iobst S."/>
            <person name="de Vazeille A.R."/>
            <person name="Buell C.R."/>
            <person name="Ying K."/>
            <person name="Li Y."/>
            <person name="Lu T."/>
            <person name="Huang Y."/>
            <person name="Zhao Q."/>
            <person name="Feng Q."/>
            <person name="Zhang L."/>
            <person name="Zhu J."/>
            <person name="Weng Q."/>
            <person name="Mu J."/>
            <person name="Lu Y."/>
            <person name="Fan D."/>
            <person name="Liu Y."/>
            <person name="Guan J."/>
            <person name="Zhang Y."/>
            <person name="Yu S."/>
            <person name="Liu X."/>
            <person name="Zhang Y."/>
            <person name="Hong G."/>
            <person name="Han B."/>
            <person name="Choisne N."/>
            <person name="Demange N."/>
            <person name="Orjeda G."/>
            <person name="Samain S."/>
            <person name="Cattolico L."/>
            <person name="Pelletier E."/>
            <person name="Couloux A."/>
            <person name="Segurens B."/>
            <person name="Wincker P."/>
            <person name="D'Hont A."/>
            <person name="Scarpelli C."/>
            <person name="Weissenbach J."/>
            <person name="Salanoubat M."/>
            <person name="Quetier F."/>
            <person name="Yu Y."/>
            <person name="Kim H.R."/>
            <person name="Rambo T."/>
            <person name="Currie J."/>
            <person name="Collura K."/>
            <person name="Luo M."/>
            <person name="Yang T."/>
            <person name="Ammiraju J.S.S."/>
            <person name="Engler F."/>
            <person name="Soderlund C."/>
            <person name="Wing R.A."/>
            <person name="Palmer L.E."/>
            <person name="de la Bastide M."/>
            <person name="Spiegel L."/>
            <person name="Nascimento L."/>
            <person name="Zutavern T."/>
            <person name="O'Shaughnessy A."/>
            <person name="Dike S."/>
            <person name="Dedhia N."/>
            <person name="Preston R."/>
            <person name="Balija V."/>
            <person name="McCombie W.R."/>
            <person name="Chow T."/>
            <person name="Chen H."/>
            <person name="Chung M."/>
            <person name="Chen C."/>
            <person name="Shaw J."/>
            <person name="Wu H."/>
            <person name="Hsiao K."/>
            <person name="Chao Y."/>
            <person name="Chu M."/>
            <person name="Cheng C."/>
            <person name="Hour A."/>
            <person name="Lee P."/>
            <person name="Lin S."/>
            <person name="Lin Y."/>
            <person name="Liou J."/>
            <person name="Liu S."/>
            <person name="Hsing Y."/>
            <person name="Raghuvanshi S."/>
            <person name="Mohanty A."/>
            <person name="Bharti A.K."/>
            <person name="Gaur A."/>
            <person name="Gupta V."/>
            <person name="Kumar D."/>
            <person name="Ravi V."/>
            <person name="Vij S."/>
            <person name="Kapur A."/>
            <person name="Khurana P."/>
            <person name="Khurana P."/>
            <person name="Khurana J.P."/>
            <person name="Tyagi A.K."/>
            <person name="Gaikwad K."/>
            <person name="Singh A."/>
            <person name="Dalal V."/>
            <person name="Srivastava S."/>
            <person name="Dixit A."/>
            <person name="Pal A.K."/>
            <person name="Ghazi I.A."/>
            <person name="Yadav M."/>
            <person name="Pandit A."/>
            <person name="Bhargava A."/>
            <person name="Sureshbabu K."/>
            <person name="Batra K."/>
            <person name="Sharma T.R."/>
            <person name="Mohapatra T."/>
            <person name="Singh N.K."/>
            <person name="Messing J."/>
            <person name="Nelson A.B."/>
            <person name="Fuks G."/>
            <person name="Kavchok S."/>
            <person name="Keizer G."/>
            <person name="Linton E."/>
            <person name="Llaca V."/>
            <person name="Song R."/>
            <person name="Tanyolac B."/>
            <person name="Young S."/>
            <person name="Ho-Il K."/>
            <person name="Hahn J.H."/>
            <person name="Sangsakoo G."/>
            <person name="Vanavichit A."/>
            <person name="de Mattos Luiz.A.T."/>
            <person name="Zimmer P.D."/>
            <person name="Malone G."/>
            <person name="Dellagostin O."/>
            <person name="de Oliveira A.C."/>
            <person name="Bevan M."/>
            <person name="Bancroft I."/>
            <person name="Minx P."/>
            <person name="Cordum H."/>
            <person name="Wilson R."/>
            <person name="Cheng Z."/>
            <person name="Jin W."/>
            <person name="Jiang J."/>
            <person name="Leong S.A."/>
            <person name="Iwama H."/>
            <person name="Gojobori T."/>
            <person name="Itoh T."/>
            <person name="Niimura Y."/>
            <person name="Fujii Y."/>
            <person name="Habara T."/>
            <person name="Sakai H."/>
            <person name="Sato Y."/>
            <person name="Wilson G."/>
            <person name="Kumar K."/>
            <person name="McCouch S."/>
            <person name="Juretic N."/>
            <person name="Hoen D."/>
            <person name="Wright S."/>
            <person name="Bruskiewich R."/>
            <person name="Bureau T."/>
            <person name="Miyao A."/>
            <person name="Hirochika H."/>
            <person name="Nishikawa T."/>
            <person name="Kadowaki K."/>
            <person name="Sugiura M."/>
            <person name="Burr B."/>
            <person name="Sasaki T."/>
        </authorList>
    </citation>
    <scope>NUCLEOTIDE SEQUENCE [LARGE SCALE GENOMIC DNA]</scope>
    <source>
        <strain evidence="12">cv. Nipponbare</strain>
    </source>
</reference>
<dbReference type="SUPFAM" id="SSF48264">
    <property type="entry name" value="Cytochrome P450"/>
    <property type="match status" value="1"/>
</dbReference>
<keyword evidence="4 8" id="KW-0479">Metal-binding</keyword>
<keyword evidence="5" id="KW-1133">Transmembrane helix</keyword>
<evidence type="ECO:0000256" key="2">
    <source>
        <dbReference type="ARBA" id="ARBA00022617"/>
    </source>
</evidence>
<dbReference type="InterPro" id="IPR002401">
    <property type="entry name" value="Cyt_P450_E_grp-I"/>
</dbReference>
<evidence type="ECO:0000256" key="9">
    <source>
        <dbReference type="RuleBase" id="RU000461"/>
    </source>
</evidence>
<evidence type="ECO:0007829" key="13">
    <source>
        <dbReference type="PeptideAtlas" id="A0A0P0VJA4"/>
    </source>
</evidence>
<evidence type="ECO:0000256" key="6">
    <source>
        <dbReference type="ARBA" id="ARBA00023002"/>
    </source>
</evidence>
<dbReference type="InterPro" id="IPR001128">
    <property type="entry name" value="Cyt_P450"/>
</dbReference>
<protein>
    <submittedName>
        <fullName evidence="11">Os02g0503100 protein</fullName>
    </submittedName>
</protein>
<dbReference type="CDD" id="cd20618">
    <property type="entry name" value="CYP71_clan"/>
    <property type="match status" value="1"/>
</dbReference>
<keyword evidence="6 9" id="KW-0560">Oxidoreductase</keyword>
<dbReference type="InterPro" id="IPR017972">
    <property type="entry name" value="Cyt_P450_CS"/>
</dbReference>
<accession>A0A0P0VJA4</accession>
<evidence type="ECO:0000313" key="11">
    <source>
        <dbReference type="EMBL" id="BAS78803.1"/>
    </source>
</evidence>
<dbReference type="Gramene" id="Os02t0503100-00">
    <property type="protein sequence ID" value="Os02t0503100-00"/>
    <property type="gene ID" value="Os02g0503100"/>
</dbReference>
<dbReference type="Pfam" id="PF00067">
    <property type="entry name" value="p450"/>
    <property type="match status" value="1"/>
</dbReference>
<feature type="region of interest" description="Disordered" evidence="10">
    <location>
        <begin position="144"/>
        <end position="170"/>
    </location>
</feature>
<evidence type="ECO:0000256" key="8">
    <source>
        <dbReference type="PIRSR" id="PIRSR602401-1"/>
    </source>
</evidence>
<keyword evidence="13 14" id="KW-1267">Proteomics identification</keyword>
<dbReference type="PaxDb" id="39947-A0A0P0VJA4"/>
<feature type="region of interest" description="Disordered" evidence="10">
    <location>
        <begin position="194"/>
        <end position="253"/>
    </location>
</feature>
<dbReference type="FunCoup" id="A0A0P0VJA4">
    <property type="interactions" value="339"/>
</dbReference>
<evidence type="ECO:0000256" key="3">
    <source>
        <dbReference type="ARBA" id="ARBA00022692"/>
    </source>
</evidence>
<keyword evidence="9" id="KW-0503">Monooxygenase</keyword>
<evidence type="ECO:0000256" key="10">
    <source>
        <dbReference type="SAM" id="MobiDB-lite"/>
    </source>
</evidence>
<keyword evidence="3" id="KW-0812">Transmembrane</keyword>
<dbReference type="PANTHER" id="PTHR47944">
    <property type="entry name" value="CYTOCHROME P450 98A9"/>
    <property type="match status" value="1"/>
</dbReference>
<evidence type="ECO:0000256" key="5">
    <source>
        <dbReference type="ARBA" id="ARBA00022989"/>
    </source>
</evidence>
<dbReference type="AlphaFoldDB" id="A0A0P0VJA4"/>
<evidence type="ECO:0000256" key="4">
    <source>
        <dbReference type="ARBA" id="ARBA00022723"/>
    </source>
</evidence>
<dbReference type="OMA" id="GWMIEEI"/>
<dbReference type="InParanoid" id="A0A0P0VJA4"/>
<dbReference type="InterPro" id="IPR036396">
    <property type="entry name" value="Cyt_P450_sf"/>
</dbReference>
<comment type="cofactor">
    <cofactor evidence="8">
        <name>heme</name>
        <dbReference type="ChEBI" id="CHEBI:30413"/>
    </cofactor>
</comment>
<name>A0A0P0VJA4_ORYSJ</name>
<feature type="binding site" description="axial binding residue" evidence="8">
    <location>
        <position position="513"/>
    </location>
    <ligand>
        <name>heme</name>
        <dbReference type="ChEBI" id="CHEBI:30413"/>
    </ligand>
    <ligandPart>
        <name>Fe</name>
        <dbReference type="ChEBI" id="CHEBI:18248"/>
    </ligandPart>
</feature>
<evidence type="ECO:0007829" key="14">
    <source>
        <dbReference type="ProteomicsDB" id="A0A0P0VJA4"/>
    </source>
</evidence>
<keyword evidence="5" id="KW-0472">Membrane</keyword>